<evidence type="ECO:0000259" key="4">
    <source>
        <dbReference type="Pfam" id="PF25917"/>
    </source>
</evidence>
<dbReference type="Pfam" id="PF25917">
    <property type="entry name" value="BSH_RND"/>
    <property type="match status" value="1"/>
</dbReference>
<dbReference type="PANTHER" id="PTHR30158:SF23">
    <property type="entry name" value="MULTIDRUG RESISTANCE PROTEIN MEXA"/>
    <property type="match status" value="1"/>
</dbReference>
<comment type="subcellular location">
    <subcellularLocation>
        <location evidence="1">Cell inner membrane</location>
        <topology evidence="1">Lipid-anchor</topology>
    </subcellularLocation>
</comment>
<dbReference type="EMBL" id="FUXX01000027">
    <property type="protein sequence ID" value="SKA64854.1"/>
    <property type="molecule type" value="Genomic_DNA"/>
</dbReference>
<dbReference type="InterPro" id="IPR006143">
    <property type="entry name" value="RND_pump_MFP"/>
</dbReference>
<dbReference type="Gene3D" id="2.40.50.100">
    <property type="match status" value="1"/>
</dbReference>
<evidence type="ECO:0000259" key="5">
    <source>
        <dbReference type="Pfam" id="PF25944"/>
    </source>
</evidence>
<dbReference type="STRING" id="83771.SAMN02910357_00321"/>
<name>A0A1T4VIS1_9GAMM</name>
<dbReference type="Gene3D" id="1.10.287.470">
    <property type="entry name" value="Helix hairpin bin"/>
    <property type="match status" value="1"/>
</dbReference>
<dbReference type="PANTHER" id="PTHR30158">
    <property type="entry name" value="ACRA/E-RELATED COMPONENT OF DRUG EFFLUX TRANSPORTER"/>
    <property type="match status" value="1"/>
</dbReference>
<evidence type="ECO:0000256" key="2">
    <source>
        <dbReference type="ARBA" id="ARBA00009477"/>
    </source>
</evidence>
<dbReference type="AlphaFoldDB" id="A0A1T4VIS1"/>
<sequence>MKTSSALTTLAVVLSIAVCTQGCNRNDAGAYQAKPYPMMTVQNGSLTLVQEFPATVKGIQDVDIYPQVSGTVNEVKVSEGQAVTKDQELFIIDPIPYEAKLEKAKANVASAEAELSSARFNREAKVSLYTSKATSKYESVKADNACKVAEANLNLAKAELKVAQEDFNNTVVKSPVDGKLGMSSVRQGALVTANTTPLVTVSDNSYVHAYFSLTESMVLFLRKNSKLKESDNDADFEIKFKLADGTMYDKLGDVDAESGIVDSSTGAITFRAKFPNPDGVIRSGGAGSVVIPVTLKDRIVIPQTATYEIQDKVFVFKFVDGKAVATPIQLLPFYDGTSYIVTEGLKIGDVIITEGAGLIRDGMPVTRKEESQAQAPAGEQTAVNK</sequence>
<accession>A0A1T4VIS1</accession>
<feature type="domain" description="Multidrug resistance protein MdtA-like beta-barrel" evidence="5">
    <location>
        <begin position="226"/>
        <end position="284"/>
    </location>
</feature>
<protein>
    <submittedName>
        <fullName evidence="6">Membrane fusion protein, multidrug efflux system</fullName>
    </submittedName>
</protein>
<dbReference type="InterPro" id="IPR058625">
    <property type="entry name" value="MdtA-like_BSH"/>
</dbReference>
<reference evidence="7" key="1">
    <citation type="submission" date="2017-02" db="EMBL/GenBank/DDBJ databases">
        <authorList>
            <person name="Varghese N."/>
            <person name="Submissions S."/>
        </authorList>
    </citation>
    <scope>NUCLEOTIDE SEQUENCE [LARGE SCALE GENOMIC DNA]</scope>
    <source>
        <strain evidence="7">DSM 3072</strain>
    </source>
</reference>
<evidence type="ECO:0000256" key="1">
    <source>
        <dbReference type="ARBA" id="ARBA00004519"/>
    </source>
</evidence>
<comment type="similarity">
    <text evidence="2">Belongs to the membrane fusion protein (MFP) (TC 8.A.1) family.</text>
</comment>
<evidence type="ECO:0000313" key="7">
    <source>
        <dbReference type="Proteomes" id="UP000242432"/>
    </source>
</evidence>
<dbReference type="RefSeq" id="WP_078928997.1">
    <property type="nucleotide sequence ID" value="NZ_FUXX01000027.1"/>
</dbReference>
<keyword evidence="7" id="KW-1185">Reference proteome</keyword>
<evidence type="ECO:0000313" key="6">
    <source>
        <dbReference type="EMBL" id="SKA64854.1"/>
    </source>
</evidence>
<dbReference type="SUPFAM" id="SSF111369">
    <property type="entry name" value="HlyD-like secretion proteins"/>
    <property type="match status" value="1"/>
</dbReference>
<dbReference type="GO" id="GO:0022857">
    <property type="term" value="F:transmembrane transporter activity"/>
    <property type="evidence" value="ECO:0007669"/>
    <property type="project" value="InterPro"/>
</dbReference>
<feature type="region of interest" description="Disordered" evidence="3">
    <location>
        <begin position="364"/>
        <end position="385"/>
    </location>
</feature>
<dbReference type="GO" id="GO:0046677">
    <property type="term" value="P:response to antibiotic"/>
    <property type="evidence" value="ECO:0007669"/>
    <property type="project" value="TreeGrafter"/>
</dbReference>
<organism evidence="6 7">
    <name type="scientific">Succinivibrio dextrinosolvens DSM 3072</name>
    <dbReference type="NCBI Taxonomy" id="1123324"/>
    <lineage>
        <taxon>Bacteria</taxon>
        <taxon>Pseudomonadati</taxon>
        <taxon>Pseudomonadota</taxon>
        <taxon>Gammaproteobacteria</taxon>
        <taxon>Aeromonadales</taxon>
        <taxon>Succinivibrionaceae</taxon>
        <taxon>Succinivibrio</taxon>
    </lineage>
</organism>
<feature type="domain" description="Multidrug resistance protein MdtA-like barrel-sandwich hybrid" evidence="4">
    <location>
        <begin position="61"/>
        <end position="201"/>
    </location>
</feature>
<gene>
    <name evidence="6" type="ORF">SAMN02745213_01578</name>
</gene>
<dbReference type="Proteomes" id="UP000242432">
    <property type="component" value="Unassembled WGS sequence"/>
</dbReference>
<dbReference type="Gene3D" id="2.40.420.20">
    <property type="match status" value="1"/>
</dbReference>
<dbReference type="GO" id="GO:0005886">
    <property type="term" value="C:plasma membrane"/>
    <property type="evidence" value="ECO:0007669"/>
    <property type="project" value="TreeGrafter"/>
</dbReference>
<dbReference type="Gene3D" id="2.40.30.170">
    <property type="match status" value="1"/>
</dbReference>
<dbReference type="Pfam" id="PF25944">
    <property type="entry name" value="Beta-barrel_RND"/>
    <property type="match status" value="1"/>
</dbReference>
<dbReference type="NCBIfam" id="TIGR01730">
    <property type="entry name" value="RND_mfp"/>
    <property type="match status" value="1"/>
</dbReference>
<dbReference type="InterPro" id="IPR058626">
    <property type="entry name" value="MdtA-like_b-barrel"/>
</dbReference>
<evidence type="ECO:0000256" key="3">
    <source>
        <dbReference type="SAM" id="MobiDB-lite"/>
    </source>
</evidence>
<proteinExistence type="inferred from homology"/>